<feature type="region of interest" description="Disordered" evidence="26">
    <location>
        <begin position="218"/>
        <end position="317"/>
    </location>
</feature>
<feature type="region of interest" description="Disordered" evidence="26">
    <location>
        <begin position="363"/>
        <end position="382"/>
    </location>
</feature>
<dbReference type="SMART" id="SM00332">
    <property type="entry name" value="PP2Cc"/>
    <property type="match status" value="1"/>
</dbReference>
<evidence type="ECO:0000259" key="27">
    <source>
        <dbReference type="PROSITE" id="PS50072"/>
    </source>
</evidence>
<dbReference type="CDD" id="cd16663">
    <property type="entry name" value="RING-Ubox_PPIL2"/>
    <property type="match status" value="1"/>
</dbReference>
<feature type="region of interest" description="Disordered" evidence="26">
    <location>
        <begin position="1283"/>
        <end position="1381"/>
    </location>
</feature>
<dbReference type="GO" id="GO:0031087">
    <property type="term" value="P:deadenylation-independent decapping of nuclear-transcribed mRNA"/>
    <property type="evidence" value="ECO:0007669"/>
    <property type="project" value="TreeGrafter"/>
</dbReference>
<feature type="compositionally biased region" description="Acidic residues" evidence="26">
    <location>
        <begin position="388"/>
        <end position="398"/>
    </location>
</feature>
<dbReference type="CDD" id="cd01923">
    <property type="entry name" value="cyclophilin_RING"/>
    <property type="match status" value="1"/>
</dbReference>
<evidence type="ECO:0000256" key="7">
    <source>
        <dbReference type="ARBA" id="ARBA00007930"/>
    </source>
</evidence>
<dbReference type="PROSITE" id="PS51698">
    <property type="entry name" value="U_BOX"/>
    <property type="match status" value="1"/>
</dbReference>
<dbReference type="InterPro" id="IPR013083">
    <property type="entry name" value="Znf_RING/FYVE/PHD"/>
</dbReference>
<dbReference type="SUPFAM" id="SSF81606">
    <property type="entry name" value="PP2C-like"/>
    <property type="match status" value="1"/>
</dbReference>
<comment type="function">
    <text evidence="3">May catalyze the cis-trans isomerization of proline imidic peptide bonds in oligopeptides thereby assisting the folding of proteins. May also function as a chaperone, playing a role in intracellular transport of proteins. May also have a protein ubiquitin ligase activity acting as an E3 ubiquitin protein ligase or as a ubiquitin-ubiquitin ligase promoting elongation of ubiquitin chains on proteins.</text>
</comment>
<feature type="domain" description="PPIase cyclophilin-type" evidence="27">
    <location>
        <begin position="1057"/>
        <end position="1209"/>
    </location>
</feature>
<dbReference type="GO" id="GO:0003729">
    <property type="term" value="F:mRNA binding"/>
    <property type="evidence" value="ECO:0007669"/>
    <property type="project" value="TreeGrafter"/>
</dbReference>
<name>A0A124BXK8_ASPNG</name>
<dbReference type="Gene3D" id="3.40.50.10260">
    <property type="entry name" value="YjeF N-terminal domain"/>
    <property type="match status" value="1"/>
</dbReference>
<dbReference type="InterPro" id="IPR029000">
    <property type="entry name" value="Cyclophilin-like_dom_sf"/>
</dbReference>
<dbReference type="SMART" id="SM01199">
    <property type="entry name" value="FDF"/>
    <property type="match status" value="1"/>
</dbReference>
<feature type="domain" description="YjeF N-terminal" evidence="28">
    <location>
        <begin position="496"/>
        <end position="721"/>
    </location>
</feature>
<dbReference type="CDD" id="cd00143">
    <property type="entry name" value="PP2Cc"/>
    <property type="match status" value="1"/>
</dbReference>
<feature type="region of interest" description="Disordered" evidence="26">
    <location>
        <begin position="115"/>
        <end position="186"/>
    </location>
</feature>
<evidence type="ECO:0000259" key="30">
    <source>
        <dbReference type="PROSITE" id="PS51698"/>
    </source>
</evidence>
<sequence length="1886" mass="204387">MPKPRAKKQASKQAQADPNPHPPLATLSGLLPVRGVFYPWPFGQRLYSCRLPIMATEFIGYDVLVTLRAPPNATVQGEVANVIGQRLMLRNVKLSWIGHPLPTYSIEAPDIADLSLGSSTPRISQRPPPPQGPQNIVPAPPPPTSTQSFVDPAILSFSKPPSAPSGQGADSGPVQLPAPSISRSTSQNFQFPQVAHRDQAAVLNEPFSNLELDVGKTANESRSAVPSGPVPAGRENIVSSQPIPQSAAKASRRTGQPRTPKAVNEHDGATNTDPRSKGWRQTAFVEPSYPQMNKSLNKQRRKKRNNRSNYVEDPNGWATEDATDIQEMGEFDFQSNLSKFDKRKVFEEIRNDDTTADEDRLVSFNRKVPKPGTNGGKNLHWTENVLDSPEETESEDTDQVPSDAKLSSGTYSGRERSRTSRAPNSRKGSAILGQPLVPPQINSLGRSQLSTSRTTSPRPNKTSVSASPISAPGVPGGSLRLTTTNRSCPTVSPLQTLEVEQIAVAELGLTEDMITENTGRGIAEAAVGLLTSDAAAPTMLVLTGNHRTGARAVSAARHLRNRGHRVTVCMLGIEHDNELLESCRKQLDVFKKIGGRVHRWEDLSTRLSTSEFAPDLVVDALFGIHIAFDDLRTDDQATAFEMISWANRSNLEILSVDVPSGLSAMSGEVTTVEGGRLCVNSKSVVCLGAPKTGVVTALLSGEGLSWNLSVADIGIPQIVWRKYGSRRRHGIDFGNRWVVPLRYQPPPITHSEWASEDAFSASAGAGVGRAKRGGVDTAFKRLPFNFCSLSLQPFSHPVCTPSGTIFDLTNILPWIKKHGTNPVNGAPLKSSDLIKLHLAKNESDEYVDPVTYKVFTDNTHIVALRNTGNVFAWDTVERLNIKGKLWRDLVTDEEFTRKDIITLQDPQNVESRNLSSFNYLKEGESELTDEQIREREDPSNNVNVNALGSSAKILKAKEAVAKARAERSQRVGSAATSKDLAKSGSAGNAAQSQKTASFQSGKAVPYNAAKHTTGLAAASLTSTGMTPHTSAELALLSDEEYMLKRGRVKQKGYARISTNVGDVNLELHTEYAPKAVWNFIKLAKKGYYRDVAFHRNIKGFMIQGGDPSGTGRGGESIWGKYFNDEFEGPLKHDSRGTLSMANKGKNTNSSQFFIAYRALPHLNNKHTIFGHVIDDPTPSSTTLNNLEVHPTNPTTNRPTPDIRITDVTVFVDPFEEFLKQKQTEEAKAKGLIVNPEEEEQNARRAEDDRMTWTGKRVRGAGSGAKDEGSGGVGKYLKAALAERAGQEEDEIVEFVDDEPEPEPMRKKFKGGGGGSSSPPKDKTDSITRSGAIDTPPLSIHTEEASISQKKSSPPGGFFTRRTSEDQNNSGGEKKRRSSTVTKAASFFTSAKNSLSLSSSPRENSFNNYTIQEQPALNRLGSMDPALSVPQGSLNNSAGESLPTSRSSFKVGVTEDRNRKCRRTMEDTHAYLYNFLGTPAPLALAENNGKALPSPTAPSPTSEEPPATVVETDNGYFAIFDGHAGTFAAEWCGKKLHLILEEVMRKNPNTPVPELLDQTFTSVDQQLEKLPVKNSGCTAVIALLRWEDRVPSLHSATGSAALAPAAAAASKGDADSDAGDTPTQAAVSGGAASILPKLQEKSLRQRVLYTANVGDARIILCRNGKALRLSYDHKGSDENEGKRIANAGGLILNNRVNGVLAVTRALGDAYLKDLVTGHPYTTETVIQPDSDEFIILACDGLWDVCSDQEAVDLIRNVHDAQEASKILVDHALARFSTDNLSCMVIRFDSDRVKDVINRTVEPIGVDGDPSSNVDRGMSEADKIIEGARKSMASAGIADDPTTAAKAQEEILQKMSNDEPGPELSVNEHSHEQVLNNLKKPEPKNPSS</sequence>
<evidence type="ECO:0000256" key="8">
    <source>
        <dbReference type="ARBA" id="ARBA00012483"/>
    </source>
</evidence>
<keyword evidence="15" id="KW-0833">Ubl conjugation pathway</keyword>
<comment type="similarity">
    <text evidence="25">Belongs to the PP2C family.</text>
</comment>
<evidence type="ECO:0000256" key="1">
    <source>
        <dbReference type="ARBA" id="ARBA00000900"/>
    </source>
</evidence>
<protein>
    <recommendedName>
        <fullName evidence="10">Enhancer of mRNA-decapping protein 3</fullName>
        <ecNumber evidence="8">2.3.2.27</ecNumber>
        <ecNumber evidence="9">5.2.1.8</ecNumber>
    </recommendedName>
    <alternativeName>
        <fullName evidence="22">Cyclophilin-60</fullName>
    </alternativeName>
    <alternativeName>
        <fullName evidence="23">Cyclophilin-like protein Cyp-60</fullName>
    </alternativeName>
    <alternativeName>
        <fullName evidence="11">Peptidyl-prolyl cis-trans isomerase-like 2</fullName>
    </alternativeName>
    <alternativeName>
        <fullName evidence="24">RING-type E3 ubiquitin transferase isomerase-like 2</fullName>
    </alternativeName>
    <alternativeName>
        <fullName evidence="21">Rotamase</fullName>
    </alternativeName>
</protein>
<evidence type="ECO:0000256" key="6">
    <source>
        <dbReference type="ARBA" id="ARBA00006610"/>
    </source>
</evidence>
<comment type="subcellular location">
    <subcellularLocation>
        <location evidence="5">Cytoplasm</location>
        <location evidence="5">P-body</location>
    </subcellularLocation>
    <subcellularLocation>
        <location evidence="4">Nucleus</location>
    </subcellularLocation>
</comment>
<dbReference type="PROSITE" id="PS50072">
    <property type="entry name" value="CSA_PPIASE_2"/>
    <property type="match status" value="1"/>
</dbReference>
<dbReference type="InterPro" id="IPR003613">
    <property type="entry name" value="Ubox_domain"/>
</dbReference>
<feature type="region of interest" description="Disordered" evidence="26">
    <location>
        <begin position="1485"/>
        <end position="1506"/>
    </location>
</feature>
<dbReference type="Pfam" id="PF00481">
    <property type="entry name" value="PP2C"/>
    <property type="match status" value="2"/>
</dbReference>
<dbReference type="Gene3D" id="3.60.40.10">
    <property type="entry name" value="PPM-type phosphatase domain"/>
    <property type="match status" value="1"/>
</dbReference>
<accession>A0A124BXK8</accession>
<dbReference type="VEuPathDB" id="FungiDB:ATCC64974_3990"/>
<dbReference type="GO" id="GO:0046872">
    <property type="term" value="F:metal ion binding"/>
    <property type="evidence" value="ECO:0007669"/>
    <property type="project" value="UniProtKB-KW"/>
</dbReference>
<evidence type="ECO:0000256" key="13">
    <source>
        <dbReference type="ARBA" id="ARBA00022679"/>
    </source>
</evidence>
<reference evidence="33" key="1">
    <citation type="journal article" date="2016" name="Genome Announc.">
        <title>Draft genome sequence of Aspergillus niger strain An76.</title>
        <authorList>
            <person name="Gong W."/>
            <person name="Cheng Z."/>
            <person name="Zhang H."/>
            <person name="Liu L."/>
            <person name="Gao P."/>
            <person name="Wang L."/>
        </authorList>
    </citation>
    <scope>NUCLEOTIDE SEQUENCE [LARGE SCALE GENOMIC DNA]</scope>
    <source>
        <strain evidence="33">An76</strain>
    </source>
</reference>
<dbReference type="VEuPathDB" id="FungiDB:ASPNIDRAFT2_1156092"/>
<dbReference type="PROSITE" id="PS51746">
    <property type="entry name" value="PPM_2"/>
    <property type="match status" value="1"/>
</dbReference>
<dbReference type="FunFam" id="3.60.40.10:FF:000078">
    <property type="entry name" value="Protein phosphatase 2C, putative"/>
    <property type="match status" value="1"/>
</dbReference>
<dbReference type="Gene3D" id="2.40.100.10">
    <property type="entry name" value="Cyclophilin-like"/>
    <property type="match status" value="1"/>
</dbReference>
<feature type="compositionally biased region" description="Low complexity" evidence="26">
    <location>
        <begin position="1190"/>
        <end position="1201"/>
    </location>
</feature>
<evidence type="ECO:0000256" key="9">
    <source>
        <dbReference type="ARBA" id="ARBA00013194"/>
    </source>
</evidence>
<evidence type="ECO:0000259" key="29">
    <source>
        <dbReference type="PROSITE" id="PS51512"/>
    </source>
</evidence>
<dbReference type="InterPro" id="IPR000222">
    <property type="entry name" value="PP2C_BS"/>
</dbReference>
<feature type="region of interest" description="Disordered" evidence="26">
    <location>
        <begin position="387"/>
        <end position="488"/>
    </location>
</feature>
<dbReference type="OMA" id="RLCVNSK"/>
<dbReference type="Proteomes" id="UP000068243">
    <property type="component" value="Unassembled WGS sequence"/>
</dbReference>
<evidence type="ECO:0000313" key="33">
    <source>
        <dbReference type="Proteomes" id="UP000068243"/>
    </source>
</evidence>
<feature type="compositionally biased region" description="Polar residues" evidence="26">
    <location>
        <begin position="985"/>
        <end position="1000"/>
    </location>
</feature>
<evidence type="ECO:0000256" key="16">
    <source>
        <dbReference type="ARBA" id="ARBA00022801"/>
    </source>
</evidence>
<dbReference type="VEuPathDB" id="FungiDB:An14g04800"/>
<keyword evidence="18" id="KW-0697">Rotamase</keyword>
<feature type="compositionally biased region" description="Basic and acidic residues" evidence="26">
    <location>
        <begin position="1240"/>
        <end position="1250"/>
    </location>
</feature>
<comment type="similarity">
    <text evidence="6">Belongs to the EDC3 family.</text>
</comment>
<dbReference type="InterPro" id="IPR004443">
    <property type="entry name" value="YjeF_N_dom"/>
</dbReference>
<gene>
    <name evidence="32" type="ORF">ABL_05389</name>
</gene>
<feature type="domain" description="U-box" evidence="30">
    <location>
        <begin position="780"/>
        <end position="853"/>
    </location>
</feature>
<feature type="region of interest" description="Disordered" evidence="26">
    <location>
        <begin position="1420"/>
        <end position="1452"/>
    </location>
</feature>
<dbReference type="PANTHER" id="PTHR13612">
    <property type="entry name" value="ENHANCER OF MRNA-DECAPPING PROTEIN 3"/>
    <property type="match status" value="1"/>
</dbReference>
<dbReference type="PaxDb" id="5061-CADANGAP00011195"/>
<dbReference type="PANTHER" id="PTHR13612:SF0">
    <property type="entry name" value="ENHANCER OF MRNA-DECAPPING PROTEIN 3"/>
    <property type="match status" value="1"/>
</dbReference>
<dbReference type="Pfam" id="PF04564">
    <property type="entry name" value="U-box"/>
    <property type="match status" value="1"/>
</dbReference>
<keyword evidence="17 25" id="KW-0904">Protein phosphatase</keyword>
<dbReference type="SUPFAM" id="SSF50891">
    <property type="entry name" value="Cyclophilin-like"/>
    <property type="match status" value="1"/>
</dbReference>
<keyword evidence="13" id="KW-0808">Transferase</keyword>
<dbReference type="InterPro" id="IPR025762">
    <property type="entry name" value="DFDF"/>
</dbReference>
<dbReference type="VEuPathDB" id="FungiDB:ATCC64974_4000"/>
<feature type="compositionally biased region" description="Basic residues" evidence="26">
    <location>
        <begin position="1"/>
        <end position="10"/>
    </location>
</feature>
<proteinExistence type="inferred from homology"/>
<keyword evidence="19 32" id="KW-0413">Isomerase</keyword>
<dbReference type="VEuPathDB" id="FungiDB:An14g04790"/>
<dbReference type="EC" id="5.2.1.8" evidence="9"/>
<dbReference type="InterPro" id="IPR036652">
    <property type="entry name" value="YjeF_N_dom_sf"/>
</dbReference>
<evidence type="ECO:0000256" key="4">
    <source>
        <dbReference type="ARBA" id="ARBA00004123"/>
    </source>
</evidence>
<dbReference type="EC" id="2.3.2.27" evidence="8"/>
<comment type="catalytic activity">
    <reaction evidence="1">
        <text>S-ubiquitinyl-[E2 ubiquitin-conjugating enzyme]-L-cysteine + [acceptor protein]-L-lysine = [E2 ubiquitin-conjugating enzyme]-L-cysteine + N(6)-ubiquitinyl-[acceptor protein]-L-lysine.</text>
        <dbReference type="EC" id="2.3.2.27"/>
    </reaction>
</comment>
<dbReference type="PROSITE" id="PS51385">
    <property type="entry name" value="YJEF_N"/>
    <property type="match status" value="1"/>
</dbReference>
<dbReference type="Pfam" id="PF03853">
    <property type="entry name" value="YjeF_N"/>
    <property type="match status" value="1"/>
</dbReference>
<feature type="region of interest" description="Disordered" evidence="26">
    <location>
        <begin position="965"/>
        <end position="1002"/>
    </location>
</feature>
<keyword evidence="14" id="KW-0479">Metal-binding</keyword>
<feature type="region of interest" description="Disordered" evidence="26">
    <location>
        <begin position="1235"/>
        <end position="1271"/>
    </location>
</feature>
<dbReference type="VEuPathDB" id="FungiDB:ASPNIDRAFT2_53856"/>
<evidence type="ECO:0000256" key="23">
    <source>
        <dbReference type="ARBA" id="ARBA00030942"/>
    </source>
</evidence>
<dbReference type="GO" id="GO:0004721">
    <property type="term" value="F:phosphoprotein phosphatase activity"/>
    <property type="evidence" value="ECO:0007669"/>
    <property type="project" value="UniProtKB-KW"/>
</dbReference>
<feature type="compositionally biased region" description="Basic and acidic residues" evidence="26">
    <location>
        <begin position="1877"/>
        <end position="1886"/>
    </location>
</feature>
<dbReference type="GO" id="GO:0003755">
    <property type="term" value="F:peptidyl-prolyl cis-trans isomerase activity"/>
    <property type="evidence" value="ECO:0007669"/>
    <property type="project" value="UniProtKB-KW"/>
</dbReference>
<dbReference type="VEuPathDB" id="FungiDB:M747DRAFT_227594"/>
<comment type="similarity">
    <text evidence="7">Belongs to the cyclophilin-type PPIase family. PPIL2 subfamily.</text>
</comment>
<evidence type="ECO:0000256" key="12">
    <source>
        <dbReference type="ARBA" id="ARBA00022490"/>
    </source>
</evidence>
<dbReference type="InterPro" id="IPR019050">
    <property type="entry name" value="FDF_dom"/>
</dbReference>
<dbReference type="GO" id="GO:0016567">
    <property type="term" value="P:protein ubiquitination"/>
    <property type="evidence" value="ECO:0007669"/>
    <property type="project" value="InterPro"/>
</dbReference>
<dbReference type="GO" id="GO:0000932">
    <property type="term" value="C:P-body"/>
    <property type="evidence" value="ECO:0007669"/>
    <property type="project" value="UniProtKB-SubCell"/>
</dbReference>
<feature type="compositionally biased region" description="Pro residues" evidence="26">
    <location>
        <begin position="126"/>
        <end position="144"/>
    </location>
</feature>
<keyword evidence="20" id="KW-0539">Nucleus</keyword>
<dbReference type="FunFam" id="2.40.100.10:FF:000014">
    <property type="entry name" value="Peptidyl-prolyl cis-trans isomerase cyp65"/>
    <property type="match status" value="1"/>
</dbReference>
<evidence type="ECO:0000256" key="26">
    <source>
        <dbReference type="SAM" id="MobiDB-lite"/>
    </source>
</evidence>
<evidence type="ECO:0000256" key="10">
    <source>
        <dbReference type="ARBA" id="ARBA00015797"/>
    </source>
</evidence>
<dbReference type="GO" id="GO:0061630">
    <property type="term" value="F:ubiquitin protein ligase activity"/>
    <property type="evidence" value="ECO:0007669"/>
    <property type="project" value="UniProtKB-EC"/>
</dbReference>
<evidence type="ECO:0000256" key="24">
    <source>
        <dbReference type="ARBA" id="ARBA00033051"/>
    </source>
</evidence>
<evidence type="ECO:0000259" key="31">
    <source>
        <dbReference type="PROSITE" id="PS51746"/>
    </source>
</evidence>
<dbReference type="GO" id="GO:0033962">
    <property type="term" value="P:P-body assembly"/>
    <property type="evidence" value="ECO:0007669"/>
    <property type="project" value="TreeGrafter"/>
</dbReference>
<dbReference type="GO" id="GO:0006457">
    <property type="term" value="P:protein folding"/>
    <property type="evidence" value="ECO:0007669"/>
    <property type="project" value="InterPro"/>
</dbReference>
<dbReference type="SMART" id="SM00504">
    <property type="entry name" value="Ubox"/>
    <property type="match status" value="1"/>
</dbReference>
<feature type="region of interest" description="Disordered" evidence="26">
    <location>
        <begin position="1830"/>
        <end position="1886"/>
    </location>
</feature>
<evidence type="ECO:0000256" key="3">
    <source>
        <dbReference type="ARBA" id="ARBA00003697"/>
    </source>
</evidence>
<feature type="compositionally biased region" description="Polar residues" evidence="26">
    <location>
        <begin position="440"/>
        <end position="468"/>
    </location>
</feature>
<evidence type="ECO:0000256" key="19">
    <source>
        <dbReference type="ARBA" id="ARBA00023235"/>
    </source>
</evidence>
<dbReference type="VEuPathDB" id="FungiDB:M747DRAFT_320084"/>
<evidence type="ECO:0000256" key="20">
    <source>
        <dbReference type="ARBA" id="ARBA00023242"/>
    </source>
</evidence>
<dbReference type="FunFam" id="3.30.40.10:FF:000079">
    <property type="entry name" value="Peptidyl-prolyl cis-trans isomerase 2"/>
    <property type="match status" value="1"/>
</dbReference>
<feature type="compositionally biased region" description="Basic residues" evidence="26">
    <location>
        <begin position="297"/>
        <end position="306"/>
    </location>
</feature>
<evidence type="ECO:0000313" key="32">
    <source>
        <dbReference type="EMBL" id="GAQ42728.1"/>
    </source>
</evidence>
<evidence type="ECO:0000256" key="21">
    <source>
        <dbReference type="ARBA" id="ARBA00029569"/>
    </source>
</evidence>
<keyword evidence="12" id="KW-0963">Cytoplasm</keyword>
<feature type="domain" description="DFDF" evidence="29">
    <location>
        <begin position="319"/>
        <end position="355"/>
    </location>
</feature>
<dbReference type="PROSITE" id="PS01032">
    <property type="entry name" value="PPM_1"/>
    <property type="match status" value="1"/>
</dbReference>
<evidence type="ECO:0000256" key="5">
    <source>
        <dbReference type="ARBA" id="ARBA00004201"/>
    </source>
</evidence>
<evidence type="ECO:0000256" key="14">
    <source>
        <dbReference type="ARBA" id="ARBA00022723"/>
    </source>
</evidence>
<dbReference type="EMBL" id="BCMY01000008">
    <property type="protein sequence ID" value="GAQ42728.1"/>
    <property type="molecule type" value="Genomic_DNA"/>
</dbReference>
<dbReference type="PROSITE" id="PS51512">
    <property type="entry name" value="DFDF"/>
    <property type="match status" value="1"/>
</dbReference>
<feature type="region of interest" description="Disordered" evidence="26">
    <location>
        <begin position="1182"/>
        <end position="1201"/>
    </location>
</feature>
<dbReference type="Pfam" id="PF00160">
    <property type="entry name" value="Pro_isomerase"/>
    <property type="match status" value="1"/>
</dbReference>
<dbReference type="VEuPathDB" id="FungiDB:An14g04770"/>
<evidence type="ECO:0000256" key="25">
    <source>
        <dbReference type="RuleBase" id="RU003465"/>
    </source>
</evidence>
<dbReference type="InterPro" id="IPR020892">
    <property type="entry name" value="Cyclophilin-type_PPIase_CS"/>
</dbReference>
<evidence type="ECO:0000256" key="15">
    <source>
        <dbReference type="ARBA" id="ARBA00022786"/>
    </source>
</evidence>
<dbReference type="SUPFAM" id="SSF57850">
    <property type="entry name" value="RING/U-box"/>
    <property type="match status" value="1"/>
</dbReference>
<dbReference type="FunFam" id="3.40.50.10260:FF:000007">
    <property type="entry name" value="YjeF N-terminal domain-like protein"/>
    <property type="match status" value="1"/>
</dbReference>
<dbReference type="OrthoDB" id="407558at2759"/>
<feature type="compositionally biased region" description="Acidic residues" evidence="26">
    <location>
        <begin position="1287"/>
        <end position="1301"/>
    </location>
</feature>
<dbReference type="PROSITE" id="PS00170">
    <property type="entry name" value="CSA_PPIASE_1"/>
    <property type="match status" value="1"/>
</dbReference>
<keyword evidence="16 25" id="KW-0378">Hydrolase</keyword>
<evidence type="ECO:0000259" key="28">
    <source>
        <dbReference type="PROSITE" id="PS51385"/>
    </source>
</evidence>
<dbReference type="Gene3D" id="3.30.40.10">
    <property type="entry name" value="Zinc/RING finger domain, C3HC4 (zinc finger)"/>
    <property type="match status" value="1"/>
</dbReference>
<dbReference type="PRINTS" id="PR00153">
    <property type="entry name" value="CSAPPISMRASE"/>
</dbReference>
<dbReference type="InterPro" id="IPR026951">
    <property type="entry name" value="PPIL2_U-box_dom"/>
</dbReference>
<dbReference type="InterPro" id="IPR002130">
    <property type="entry name" value="Cyclophilin-type_PPIase_dom"/>
</dbReference>
<dbReference type="SUPFAM" id="SSF64153">
    <property type="entry name" value="YjeF N-terminal domain-like"/>
    <property type="match status" value="1"/>
</dbReference>
<comment type="catalytic activity">
    <reaction evidence="2">
        <text>[protein]-peptidylproline (omega=180) = [protein]-peptidylproline (omega=0)</text>
        <dbReference type="Rhea" id="RHEA:16237"/>
        <dbReference type="Rhea" id="RHEA-COMP:10747"/>
        <dbReference type="Rhea" id="RHEA-COMP:10748"/>
        <dbReference type="ChEBI" id="CHEBI:83833"/>
        <dbReference type="ChEBI" id="CHEBI:83834"/>
        <dbReference type="EC" id="5.2.1.8"/>
    </reaction>
</comment>
<feature type="compositionally biased region" description="Polar residues" evidence="26">
    <location>
        <begin position="1429"/>
        <end position="1447"/>
    </location>
</feature>
<dbReference type="InterPro" id="IPR036457">
    <property type="entry name" value="PPM-type-like_dom_sf"/>
</dbReference>
<evidence type="ECO:0000256" key="11">
    <source>
        <dbReference type="ARBA" id="ARBA00020592"/>
    </source>
</evidence>
<dbReference type="Pfam" id="PF09532">
    <property type="entry name" value="FDF"/>
    <property type="match status" value="1"/>
</dbReference>
<evidence type="ECO:0000256" key="2">
    <source>
        <dbReference type="ARBA" id="ARBA00000971"/>
    </source>
</evidence>
<evidence type="ECO:0000256" key="17">
    <source>
        <dbReference type="ARBA" id="ARBA00022912"/>
    </source>
</evidence>
<comment type="caution">
    <text evidence="32">The sequence shown here is derived from an EMBL/GenBank/DDBJ whole genome shotgun (WGS) entry which is preliminary data.</text>
</comment>
<feature type="region of interest" description="Disordered" evidence="26">
    <location>
        <begin position="925"/>
        <end position="944"/>
    </location>
</feature>
<dbReference type="GO" id="GO:0005634">
    <property type="term" value="C:nucleus"/>
    <property type="evidence" value="ECO:0007669"/>
    <property type="project" value="UniProtKB-SubCell"/>
</dbReference>
<feature type="region of interest" description="Disordered" evidence="26">
    <location>
        <begin position="1"/>
        <end position="23"/>
    </location>
</feature>
<feature type="domain" description="PPM-type phosphatase" evidence="31">
    <location>
        <begin position="1449"/>
        <end position="1786"/>
    </location>
</feature>
<evidence type="ECO:0000256" key="18">
    <source>
        <dbReference type="ARBA" id="ARBA00023110"/>
    </source>
</evidence>
<dbReference type="InterPro" id="IPR001932">
    <property type="entry name" value="PPM-type_phosphatase-like_dom"/>
</dbReference>
<evidence type="ECO:0000256" key="22">
    <source>
        <dbReference type="ARBA" id="ARBA00030661"/>
    </source>
</evidence>
<organism evidence="32 33">
    <name type="scientific">Aspergillus niger</name>
    <dbReference type="NCBI Taxonomy" id="5061"/>
    <lineage>
        <taxon>Eukaryota</taxon>
        <taxon>Fungi</taxon>
        <taxon>Dikarya</taxon>
        <taxon>Ascomycota</taxon>
        <taxon>Pezizomycotina</taxon>
        <taxon>Eurotiomycetes</taxon>
        <taxon>Eurotiomycetidae</taxon>
        <taxon>Eurotiales</taxon>
        <taxon>Aspergillaceae</taxon>
        <taxon>Aspergillus</taxon>
        <taxon>Aspergillus subgen. Circumdati</taxon>
    </lineage>
</organism>